<dbReference type="EMBL" id="JAHHHV010000081">
    <property type="protein sequence ID" value="MBW4467863.1"/>
    <property type="molecule type" value="Genomic_DNA"/>
</dbReference>
<keyword evidence="4 5" id="KW-0472">Membrane</keyword>
<feature type="transmembrane region" description="Helical" evidence="5">
    <location>
        <begin position="129"/>
        <end position="150"/>
    </location>
</feature>
<evidence type="ECO:0000256" key="5">
    <source>
        <dbReference type="SAM" id="Phobius"/>
    </source>
</evidence>
<feature type="transmembrane region" description="Helical" evidence="5">
    <location>
        <begin position="76"/>
        <end position="92"/>
    </location>
</feature>
<keyword evidence="7" id="KW-0436">Ligase</keyword>
<evidence type="ECO:0000256" key="4">
    <source>
        <dbReference type="ARBA" id="ARBA00023136"/>
    </source>
</evidence>
<reference evidence="7" key="2">
    <citation type="journal article" date="2022" name="Microbiol. Resour. Announc.">
        <title>Metagenome Sequencing to Explore Phylogenomics of Terrestrial Cyanobacteria.</title>
        <authorList>
            <person name="Ward R.D."/>
            <person name="Stajich J.E."/>
            <person name="Johansen J.R."/>
            <person name="Huntemann M."/>
            <person name="Clum A."/>
            <person name="Foster B."/>
            <person name="Foster B."/>
            <person name="Roux S."/>
            <person name="Palaniappan K."/>
            <person name="Varghese N."/>
            <person name="Mukherjee S."/>
            <person name="Reddy T.B.K."/>
            <person name="Daum C."/>
            <person name="Copeland A."/>
            <person name="Chen I.A."/>
            <person name="Ivanova N.N."/>
            <person name="Kyrpides N.C."/>
            <person name="Shapiro N."/>
            <person name="Eloe-Fadrosh E.A."/>
            <person name="Pietrasiak N."/>
        </authorList>
    </citation>
    <scope>NUCLEOTIDE SEQUENCE</scope>
    <source>
        <strain evidence="7">GSE-TBD4-15B</strain>
    </source>
</reference>
<keyword evidence="2 5" id="KW-0812">Transmembrane</keyword>
<keyword evidence="3 5" id="KW-1133">Transmembrane helix</keyword>
<dbReference type="AlphaFoldDB" id="A0A951U6I1"/>
<feature type="transmembrane region" description="Helical" evidence="5">
    <location>
        <begin position="194"/>
        <end position="210"/>
    </location>
</feature>
<evidence type="ECO:0000259" key="6">
    <source>
        <dbReference type="Pfam" id="PF04932"/>
    </source>
</evidence>
<feature type="transmembrane region" description="Helical" evidence="5">
    <location>
        <begin position="216"/>
        <end position="234"/>
    </location>
</feature>
<evidence type="ECO:0000256" key="1">
    <source>
        <dbReference type="ARBA" id="ARBA00004141"/>
    </source>
</evidence>
<name>A0A951U6I1_9CYAN</name>
<gene>
    <name evidence="7" type="ORF">KME07_20750</name>
</gene>
<dbReference type="Pfam" id="PF04932">
    <property type="entry name" value="Wzy_C"/>
    <property type="match status" value="1"/>
</dbReference>
<dbReference type="PANTHER" id="PTHR37422:SF17">
    <property type="entry name" value="O-ANTIGEN LIGASE"/>
    <property type="match status" value="1"/>
</dbReference>
<feature type="transmembrane region" description="Helical" evidence="5">
    <location>
        <begin position="12"/>
        <end position="33"/>
    </location>
</feature>
<dbReference type="GO" id="GO:0016020">
    <property type="term" value="C:membrane"/>
    <property type="evidence" value="ECO:0007669"/>
    <property type="project" value="UniProtKB-SubCell"/>
</dbReference>
<feature type="domain" description="O-antigen ligase-related" evidence="6">
    <location>
        <begin position="200"/>
        <end position="342"/>
    </location>
</feature>
<dbReference type="InterPro" id="IPR007016">
    <property type="entry name" value="O-antigen_ligase-rel_domated"/>
</dbReference>
<sequence length="426" mass="47604">MARVLSRLEYGFTVVALLLYIGGILLLVLSGGANEADIGLSYDTSLYRLSFILLYVITIFLLLLRWKQALYTLSRSPLIVALLMLAVVSGFWSSAPEDTFKENIQLIGSSLFGVYLATRYSLKQQLELICWTFGIAVLLSFPFAVALPQYGQMGGIHTGSWRGIFTHKNGLGASMVTSVMAFLILSFDHQRWRWLAWTMILLSMILILFSKSTSSLINAVFITVAIIILQMIRWRYRSKMAAFMTLLLLLEVFTLGFVTYAQTLANALGKDLTLTGRTVLWSAVWDVVQQQPWFGYGYGGFWNAKSEVTSIWLATGWKMNHPHNGFLALLIDLGAVGLIIFLVALVQSFHRALLLARLETTAAAFLPVASLFFLITSNLTESALFSSNAFPWLLYISLTLTVIKSLERRAVSFALSDHPTSEFQHS</sequence>
<dbReference type="PANTHER" id="PTHR37422">
    <property type="entry name" value="TEICHURONIC ACID BIOSYNTHESIS PROTEIN TUAE"/>
    <property type="match status" value="1"/>
</dbReference>
<feature type="transmembrane region" description="Helical" evidence="5">
    <location>
        <begin position="326"/>
        <end position="346"/>
    </location>
</feature>
<feature type="transmembrane region" description="Helical" evidence="5">
    <location>
        <begin position="389"/>
        <end position="406"/>
    </location>
</feature>
<feature type="transmembrane region" description="Helical" evidence="5">
    <location>
        <begin position="358"/>
        <end position="377"/>
    </location>
</feature>
<evidence type="ECO:0000256" key="3">
    <source>
        <dbReference type="ARBA" id="ARBA00022989"/>
    </source>
</evidence>
<dbReference type="InterPro" id="IPR051533">
    <property type="entry name" value="WaaL-like"/>
</dbReference>
<organism evidence="7 8">
    <name type="scientific">Pegethrix bostrychoides GSE-TBD4-15B</name>
    <dbReference type="NCBI Taxonomy" id="2839662"/>
    <lineage>
        <taxon>Bacteria</taxon>
        <taxon>Bacillati</taxon>
        <taxon>Cyanobacteriota</taxon>
        <taxon>Cyanophyceae</taxon>
        <taxon>Oculatellales</taxon>
        <taxon>Oculatellaceae</taxon>
        <taxon>Pegethrix</taxon>
    </lineage>
</organism>
<protein>
    <submittedName>
        <fullName evidence="7">O-antigen ligase family protein</fullName>
    </submittedName>
</protein>
<dbReference type="GO" id="GO:0016874">
    <property type="term" value="F:ligase activity"/>
    <property type="evidence" value="ECO:0007669"/>
    <property type="project" value="UniProtKB-KW"/>
</dbReference>
<feature type="transmembrane region" description="Helical" evidence="5">
    <location>
        <begin position="104"/>
        <end position="122"/>
    </location>
</feature>
<evidence type="ECO:0000256" key="2">
    <source>
        <dbReference type="ARBA" id="ARBA00022692"/>
    </source>
</evidence>
<proteinExistence type="predicted"/>
<feature type="transmembrane region" description="Helical" evidence="5">
    <location>
        <begin position="241"/>
        <end position="261"/>
    </location>
</feature>
<evidence type="ECO:0000313" key="8">
    <source>
        <dbReference type="Proteomes" id="UP000707356"/>
    </source>
</evidence>
<evidence type="ECO:0000313" key="7">
    <source>
        <dbReference type="EMBL" id="MBW4467863.1"/>
    </source>
</evidence>
<comment type="subcellular location">
    <subcellularLocation>
        <location evidence="1">Membrane</location>
        <topology evidence="1">Multi-pass membrane protein</topology>
    </subcellularLocation>
</comment>
<reference evidence="7" key="1">
    <citation type="submission" date="2021-05" db="EMBL/GenBank/DDBJ databases">
        <authorList>
            <person name="Pietrasiak N."/>
            <person name="Ward R."/>
            <person name="Stajich J.E."/>
            <person name="Kurbessoian T."/>
        </authorList>
    </citation>
    <scope>NUCLEOTIDE SEQUENCE</scope>
    <source>
        <strain evidence="7">GSE-TBD4-15B</strain>
    </source>
</reference>
<accession>A0A951U6I1</accession>
<dbReference type="Proteomes" id="UP000707356">
    <property type="component" value="Unassembled WGS sequence"/>
</dbReference>
<feature type="transmembrane region" description="Helical" evidence="5">
    <location>
        <begin position="170"/>
        <end position="187"/>
    </location>
</feature>
<comment type="caution">
    <text evidence="7">The sequence shown here is derived from an EMBL/GenBank/DDBJ whole genome shotgun (WGS) entry which is preliminary data.</text>
</comment>
<feature type="transmembrane region" description="Helical" evidence="5">
    <location>
        <begin position="45"/>
        <end position="64"/>
    </location>
</feature>